<dbReference type="AlphaFoldDB" id="A0A845SKS3"/>
<dbReference type="GO" id="GO:0020037">
    <property type="term" value="F:heme binding"/>
    <property type="evidence" value="ECO:0007669"/>
    <property type="project" value="InterPro"/>
</dbReference>
<dbReference type="SUPFAM" id="SSF46626">
    <property type="entry name" value="Cytochrome c"/>
    <property type="match status" value="1"/>
</dbReference>
<keyword evidence="1" id="KW-0732">Signal</keyword>
<dbReference type="EMBL" id="WUBS01000010">
    <property type="protein sequence ID" value="NDL63982.1"/>
    <property type="molecule type" value="Genomic_DNA"/>
</dbReference>
<reference evidence="2 3" key="1">
    <citation type="submission" date="2019-12" db="EMBL/GenBank/DDBJ databases">
        <authorList>
            <person name="Lee S.D."/>
        </authorList>
    </citation>
    <scope>NUCLEOTIDE SEQUENCE [LARGE SCALE GENOMIC DNA]</scope>
    <source>
        <strain evidence="2 3">SAP-6</strain>
    </source>
</reference>
<feature type="chain" id="PRO_5032625485" evidence="1">
    <location>
        <begin position="34"/>
        <end position="229"/>
    </location>
</feature>
<dbReference type="RefSeq" id="WP_162366704.1">
    <property type="nucleotide sequence ID" value="NZ_WUBS01000010.1"/>
</dbReference>
<feature type="signal peptide" evidence="1">
    <location>
        <begin position="1"/>
        <end position="33"/>
    </location>
</feature>
<dbReference type="GO" id="GO:0009055">
    <property type="term" value="F:electron transfer activity"/>
    <property type="evidence" value="ECO:0007669"/>
    <property type="project" value="InterPro"/>
</dbReference>
<evidence type="ECO:0000313" key="3">
    <source>
        <dbReference type="Proteomes" id="UP000461443"/>
    </source>
</evidence>
<comment type="caution">
    <text evidence="2">The sequence shown here is derived from an EMBL/GenBank/DDBJ whole genome shotgun (WGS) entry which is preliminary data.</text>
</comment>
<dbReference type="Proteomes" id="UP000461443">
    <property type="component" value="Unassembled WGS sequence"/>
</dbReference>
<organism evidence="2 3">
    <name type="scientific">Acerihabitans arboris</name>
    <dbReference type="NCBI Taxonomy" id="2691583"/>
    <lineage>
        <taxon>Bacteria</taxon>
        <taxon>Pseudomonadati</taxon>
        <taxon>Pseudomonadota</taxon>
        <taxon>Gammaproteobacteria</taxon>
        <taxon>Enterobacterales</taxon>
        <taxon>Pectobacteriaceae</taxon>
        <taxon>Acerihabitans</taxon>
    </lineage>
</organism>
<keyword evidence="3" id="KW-1185">Reference proteome</keyword>
<accession>A0A845SKS3</accession>
<dbReference type="InterPro" id="IPR036909">
    <property type="entry name" value="Cyt_c-like_dom_sf"/>
</dbReference>
<gene>
    <name evidence="2" type="ORF">GRH90_14645</name>
</gene>
<evidence type="ECO:0000313" key="2">
    <source>
        <dbReference type="EMBL" id="NDL63982.1"/>
    </source>
</evidence>
<proteinExistence type="predicted"/>
<evidence type="ECO:0000256" key="1">
    <source>
        <dbReference type="SAM" id="SignalP"/>
    </source>
</evidence>
<protein>
    <submittedName>
        <fullName evidence="2">Uncharacterized protein</fullName>
    </submittedName>
</protein>
<name>A0A845SKS3_9GAMM</name>
<sequence length="229" mass="24107">MMSSLLPPAVGIRRSAGGWLLLAAMLCIRPSFAAGDLAAAAAAANDSAARLFTIGSQPFFLGADLSVQAGTLTPATELIVIRRDGDRVQATLGGWQQEGADGVIYAAVGKRIISASLNETARAQLKIIGDAADQPAGQIWHQVALDVWLPKAALLDDRQKIWRSAAGSMAANCGGCHALPATRNFTANQWIGVMKGMAPRTSLDKEQIRLLTQYVQQHAGDMPADAAHP</sequence>
<reference evidence="2 3" key="2">
    <citation type="submission" date="2020-02" db="EMBL/GenBank/DDBJ databases">
        <title>The new genus of Enterobacteriales.</title>
        <authorList>
            <person name="Kim I.S."/>
        </authorList>
    </citation>
    <scope>NUCLEOTIDE SEQUENCE [LARGE SCALE GENOMIC DNA]</scope>
    <source>
        <strain evidence="2 3">SAP-6</strain>
    </source>
</reference>